<name>A0A8J8WIM7_9EURO</name>
<evidence type="ECO:0000313" key="3">
    <source>
        <dbReference type="EMBL" id="KAF7714397.1"/>
    </source>
</evidence>
<dbReference type="InterPro" id="IPR025066">
    <property type="entry name" value="CCDC174-like"/>
</dbReference>
<dbReference type="PANTHER" id="PTHR15885:SF1">
    <property type="entry name" value="COILED-COIL DOMAIN-CONTAINING PROTEIN 174"/>
    <property type="match status" value="1"/>
</dbReference>
<feature type="region of interest" description="Disordered" evidence="2">
    <location>
        <begin position="156"/>
        <end position="241"/>
    </location>
</feature>
<feature type="compositionally biased region" description="Basic and acidic residues" evidence="2">
    <location>
        <begin position="156"/>
        <end position="173"/>
    </location>
</feature>
<organism evidence="3 4">
    <name type="scientific">Penicillium ucsense</name>
    <dbReference type="NCBI Taxonomy" id="2839758"/>
    <lineage>
        <taxon>Eukaryota</taxon>
        <taxon>Fungi</taxon>
        <taxon>Dikarya</taxon>
        <taxon>Ascomycota</taxon>
        <taxon>Pezizomycotina</taxon>
        <taxon>Eurotiomycetes</taxon>
        <taxon>Eurotiomycetidae</taxon>
        <taxon>Eurotiales</taxon>
        <taxon>Aspergillaceae</taxon>
        <taxon>Penicillium</taxon>
    </lineage>
</organism>
<feature type="compositionally biased region" description="Acidic residues" evidence="2">
    <location>
        <begin position="174"/>
        <end position="191"/>
    </location>
</feature>
<dbReference type="Proteomes" id="UP000631181">
    <property type="component" value="Unassembled WGS sequence"/>
</dbReference>
<dbReference type="EMBL" id="WIWV01000086">
    <property type="protein sequence ID" value="KAF7714397.1"/>
    <property type="molecule type" value="Genomic_DNA"/>
</dbReference>
<accession>A0A8J8WIM7</accession>
<feature type="compositionally biased region" description="Acidic residues" evidence="2">
    <location>
        <begin position="129"/>
        <end position="139"/>
    </location>
</feature>
<feature type="compositionally biased region" description="Basic and acidic residues" evidence="2">
    <location>
        <begin position="200"/>
        <end position="241"/>
    </location>
</feature>
<dbReference type="OrthoDB" id="333551at2759"/>
<feature type="region of interest" description="Disordered" evidence="2">
    <location>
        <begin position="41"/>
        <end position="81"/>
    </location>
</feature>
<feature type="region of interest" description="Disordered" evidence="2">
    <location>
        <begin position="1"/>
        <end position="27"/>
    </location>
</feature>
<evidence type="ECO:0000256" key="1">
    <source>
        <dbReference type="ARBA" id="ARBA00023054"/>
    </source>
</evidence>
<feature type="compositionally biased region" description="Polar residues" evidence="2">
    <location>
        <begin position="17"/>
        <end position="27"/>
    </location>
</feature>
<feature type="region of interest" description="Disordered" evidence="2">
    <location>
        <begin position="294"/>
        <end position="320"/>
    </location>
</feature>
<protein>
    <submittedName>
        <fullName evidence="3">Uncharacterized protein</fullName>
    </submittedName>
</protein>
<dbReference type="PANTHER" id="PTHR15885">
    <property type="entry name" value="COILED-COIL DOMAIN-CONTAINING PROTEIN 174"/>
    <property type="match status" value="1"/>
</dbReference>
<evidence type="ECO:0000313" key="4">
    <source>
        <dbReference type="Proteomes" id="UP000631181"/>
    </source>
</evidence>
<dbReference type="Pfam" id="PF13300">
    <property type="entry name" value="DUF4078"/>
    <property type="match status" value="1"/>
</dbReference>
<dbReference type="AlphaFoldDB" id="A0A8J8WIM7"/>
<gene>
    <name evidence="3" type="ORF">PECM_008378</name>
</gene>
<reference evidence="3" key="1">
    <citation type="journal article" date="2020" name="Front. Microbiol.">
        <title>Gene regulatory networks of Penicillium echinulatum 2HH and Penicillium oxalicum 114-2 inferred by a computational biology approach.</title>
        <authorList>
            <person name="Lenz A.R."/>
            <person name="Galan-Vasquez E."/>
            <person name="Balbinot E."/>
            <person name="De Abreu F.P."/>
            <person name="De Oliveira N.S."/>
            <person name="Da Rosa L.O."/>
            <person name="De Avila E Silva S."/>
            <person name="Camassola M."/>
            <person name="Dillon A.J.P."/>
            <person name="Perez-Rueda E."/>
        </authorList>
    </citation>
    <scope>NUCLEOTIDE SEQUENCE</scope>
    <source>
        <strain evidence="3">S1M29</strain>
    </source>
</reference>
<comment type="caution">
    <text evidence="3">The sequence shown here is derived from an EMBL/GenBank/DDBJ whole genome shotgun (WGS) entry which is preliminary data.</text>
</comment>
<dbReference type="GO" id="GO:0005634">
    <property type="term" value="C:nucleus"/>
    <property type="evidence" value="ECO:0007669"/>
    <property type="project" value="TreeGrafter"/>
</dbReference>
<feature type="region of interest" description="Disordered" evidence="2">
    <location>
        <begin position="124"/>
        <end position="144"/>
    </location>
</feature>
<evidence type="ECO:0000256" key="2">
    <source>
        <dbReference type="SAM" id="MobiDB-lite"/>
    </source>
</evidence>
<keyword evidence="4" id="KW-1185">Reference proteome</keyword>
<feature type="compositionally biased region" description="Basic and acidic residues" evidence="2">
    <location>
        <begin position="302"/>
        <end position="320"/>
    </location>
</feature>
<proteinExistence type="predicted"/>
<sequence length="369" mass="41902">MSSDQSSLYGKSRSKTTKTQEISSSSNLAFTSQLSSLINNTSAKIAHGRPRPSKAAKSDIFSKHNKGASKRAAADLQDDDRHVFNQVHRQSGDLGTIDEATLNRSKQRMMKKARLYEDMKKGVHLVNGDSDDDEDDGGDDYISRLRRKEKAGLVDFDTKWADEQRKKADRHGEGEEEEEEGENDGDDDDENASVISFEDEFGRTRHGTRAEAAHAARIRDEEENRGRVATTERWRPSRPDHLIFGETIQTHAFNPDANIAAEMARLAAQRDRSPEIENTHYDADAEVRNRGTGFYAFSQDEEERKKQMAQLEESRMETQRRRDLLLRRAAEREAVVQERRRQIQELRARRLSEMTSAEMASTESAAGDV</sequence>
<keyword evidence="1" id="KW-0175">Coiled coil</keyword>